<dbReference type="AlphaFoldDB" id="A0A947GBM3"/>
<evidence type="ECO:0000256" key="1">
    <source>
        <dbReference type="SAM" id="MobiDB-lite"/>
    </source>
</evidence>
<dbReference type="InterPro" id="IPR002372">
    <property type="entry name" value="PQQ_rpt_dom"/>
</dbReference>
<dbReference type="InterPro" id="IPR015943">
    <property type="entry name" value="WD40/YVTN_repeat-like_dom_sf"/>
</dbReference>
<comment type="caution">
    <text evidence="4">The sequence shown here is derived from an EMBL/GenBank/DDBJ whole genome shotgun (WGS) entry which is preliminary data.</text>
</comment>
<feature type="chain" id="PRO_5037014425" evidence="2">
    <location>
        <begin position="21"/>
        <end position="454"/>
    </location>
</feature>
<dbReference type="PANTHER" id="PTHR34512">
    <property type="entry name" value="CELL SURFACE PROTEIN"/>
    <property type="match status" value="1"/>
</dbReference>
<dbReference type="EMBL" id="JAHHZF010000001">
    <property type="protein sequence ID" value="MBT9288216.1"/>
    <property type="molecule type" value="Genomic_DNA"/>
</dbReference>
<evidence type="ECO:0000313" key="5">
    <source>
        <dbReference type="Proteomes" id="UP000766595"/>
    </source>
</evidence>
<sequence length="454" mass="46406">MVLRSLRPVLLAATAAFALAGCTSSDDFSDTLTSLNPFGAQEKHLPGTRKPVLPDQSPAQLAKNKPVSVTGPRPAGNWGQASGPATNNPGHVALDGTGGNRIWATNAADVSSGSMLRGAPRVFARPVASDGRIFVYDPNGNVSAHSADGGGRLWKVSLRPAGRDDEPVAGGGVAAEGGRVYAATGYGTVVALDATSGAKVWEQKIGEPARGAPTVAQGKVFAVSQANVLYALNAGDGVEAWTFKGVPEVGGLLSSVNPAVAGDRVVVPFSSGELVAVDIKTGKPVWSDGLARASRNYAVTGLADIAASPVIDDGVVYATGVGSRTVALQLKSGNRIWEQAIGSAHTPVVSGNAVFVVDLDDNLIAFDRKSGEVLWSNKLPVTRTKKKRTNWAGPVLAGGSLWLVSNEGGLVAVNPANGQVVNTRDTGEPAMLAPVVASGKLIVLSGSGTLEAFN</sequence>
<reference evidence="4 5" key="1">
    <citation type="submission" date="2021-06" db="EMBL/GenBank/DDBJ databases">
        <authorList>
            <person name="Grouzdev D.S."/>
            <person name="Koziaeva V."/>
        </authorList>
    </citation>
    <scope>NUCLEOTIDE SEQUENCE [LARGE SCALE GENOMIC DNA]</scope>
    <source>
        <strain evidence="4 5">22</strain>
    </source>
</reference>
<dbReference type="InterPro" id="IPR018391">
    <property type="entry name" value="PQQ_b-propeller_rpt"/>
</dbReference>
<dbReference type="PROSITE" id="PS51257">
    <property type="entry name" value="PROKAR_LIPOPROTEIN"/>
    <property type="match status" value="1"/>
</dbReference>
<evidence type="ECO:0000259" key="3">
    <source>
        <dbReference type="Pfam" id="PF13360"/>
    </source>
</evidence>
<dbReference type="SUPFAM" id="SSF50998">
    <property type="entry name" value="Quinoprotein alcohol dehydrogenase-like"/>
    <property type="match status" value="2"/>
</dbReference>
<protein>
    <submittedName>
        <fullName evidence="4">PQQ-binding-like beta-propeller repeat protein</fullName>
    </submittedName>
</protein>
<dbReference type="Proteomes" id="UP000766595">
    <property type="component" value="Unassembled WGS sequence"/>
</dbReference>
<organism evidence="4 5">
    <name type="scientific">Prosthecodimorpha staleyi</name>
    <dbReference type="NCBI Taxonomy" id="2840188"/>
    <lineage>
        <taxon>Bacteria</taxon>
        <taxon>Pseudomonadati</taxon>
        <taxon>Pseudomonadota</taxon>
        <taxon>Alphaproteobacteria</taxon>
        <taxon>Hyphomicrobiales</taxon>
        <taxon>Ancalomicrobiaceae</taxon>
        <taxon>Prosthecodimorpha</taxon>
    </lineage>
</organism>
<evidence type="ECO:0000256" key="2">
    <source>
        <dbReference type="SAM" id="SignalP"/>
    </source>
</evidence>
<proteinExistence type="predicted"/>
<dbReference type="SMART" id="SM00564">
    <property type="entry name" value="PQQ"/>
    <property type="match status" value="7"/>
</dbReference>
<dbReference type="Gene3D" id="2.130.10.10">
    <property type="entry name" value="YVTN repeat-like/Quinoprotein amine dehydrogenase"/>
    <property type="match status" value="1"/>
</dbReference>
<dbReference type="Pfam" id="PF13360">
    <property type="entry name" value="PQQ_2"/>
    <property type="match status" value="1"/>
</dbReference>
<name>A0A947GBM3_9HYPH</name>
<gene>
    <name evidence="4" type="ORF">KL771_02060</name>
</gene>
<evidence type="ECO:0000313" key="4">
    <source>
        <dbReference type="EMBL" id="MBT9288216.1"/>
    </source>
</evidence>
<feature type="region of interest" description="Disordered" evidence="1">
    <location>
        <begin position="39"/>
        <end position="85"/>
    </location>
</feature>
<dbReference type="InterPro" id="IPR011047">
    <property type="entry name" value="Quinoprotein_ADH-like_sf"/>
</dbReference>
<keyword evidence="5" id="KW-1185">Reference proteome</keyword>
<feature type="domain" description="Pyrrolo-quinoline quinone repeat" evidence="3">
    <location>
        <begin position="139"/>
        <end position="377"/>
    </location>
</feature>
<accession>A0A947GBM3</accession>
<feature type="signal peptide" evidence="2">
    <location>
        <begin position="1"/>
        <end position="20"/>
    </location>
</feature>
<dbReference type="PANTHER" id="PTHR34512:SF30">
    <property type="entry name" value="OUTER MEMBRANE PROTEIN ASSEMBLY FACTOR BAMB"/>
    <property type="match status" value="1"/>
</dbReference>
<keyword evidence="2" id="KW-0732">Signal</keyword>